<dbReference type="EMBL" id="CAUYUJ010016466">
    <property type="protein sequence ID" value="CAK0865595.1"/>
    <property type="molecule type" value="Genomic_DNA"/>
</dbReference>
<proteinExistence type="predicted"/>
<dbReference type="Proteomes" id="UP001189429">
    <property type="component" value="Unassembled WGS sequence"/>
</dbReference>
<accession>A0ABN9UZ61</accession>
<organism evidence="1 2">
    <name type="scientific">Prorocentrum cordatum</name>
    <dbReference type="NCBI Taxonomy" id="2364126"/>
    <lineage>
        <taxon>Eukaryota</taxon>
        <taxon>Sar</taxon>
        <taxon>Alveolata</taxon>
        <taxon>Dinophyceae</taxon>
        <taxon>Prorocentrales</taxon>
        <taxon>Prorocentraceae</taxon>
        <taxon>Prorocentrum</taxon>
    </lineage>
</organism>
<protein>
    <submittedName>
        <fullName evidence="1">Uncharacterized protein</fullName>
    </submittedName>
</protein>
<keyword evidence="2" id="KW-1185">Reference proteome</keyword>
<feature type="non-terminal residue" evidence="1">
    <location>
        <position position="256"/>
    </location>
</feature>
<sequence length="256" mass="26646">MAAAGTSLTTTGINVRVEPAPAFGPASGVTAAASERDVLDRNKVMALGDVGIRGVRDLFWLDAGVLLSTGYEDLRDERYFGWIIDLQGGEARVVALPSNNVSLVVPVGLDGRPSVRRADAGGVEVLLSYRSVGTESPGLSWAWYHVPTGDLVDAAPYEELPSSLWREAVVSRHGEVDAVLLWNGTVCRRAAGGWVDVGVVGLAASESPAEVLQGVQTLLPRRHLVGAGPGLGVFAVDALAADPPPGPPPTPSSVLD</sequence>
<comment type="caution">
    <text evidence="1">The sequence shown here is derived from an EMBL/GenBank/DDBJ whole genome shotgun (WGS) entry which is preliminary data.</text>
</comment>
<evidence type="ECO:0000313" key="2">
    <source>
        <dbReference type="Proteomes" id="UP001189429"/>
    </source>
</evidence>
<evidence type="ECO:0000313" key="1">
    <source>
        <dbReference type="EMBL" id="CAK0865595.1"/>
    </source>
</evidence>
<name>A0ABN9UZ61_9DINO</name>
<gene>
    <name evidence="1" type="ORF">PCOR1329_LOCUS53073</name>
</gene>
<reference evidence="1" key="1">
    <citation type="submission" date="2023-10" db="EMBL/GenBank/DDBJ databases">
        <authorList>
            <person name="Chen Y."/>
            <person name="Shah S."/>
            <person name="Dougan E. K."/>
            <person name="Thang M."/>
            <person name="Chan C."/>
        </authorList>
    </citation>
    <scope>NUCLEOTIDE SEQUENCE [LARGE SCALE GENOMIC DNA]</scope>
</reference>